<dbReference type="EMBL" id="JAUIQD010000001">
    <property type="protein sequence ID" value="KAK3364450.1"/>
    <property type="molecule type" value="Genomic_DNA"/>
</dbReference>
<protein>
    <recommendedName>
        <fullName evidence="3">Protein kinase domain-containing protein</fullName>
    </recommendedName>
</protein>
<gene>
    <name evidence="1" type="ORF">B0T25DRAFT_587731</name>
</gene>
<reference evidence="1" key="2">
    <citation type="submission" date="2023-06" db="EMBL/GenBank/DDBJ databases">
        <authorList>
            <consortium name="Lawrence Berkeley National Laboratory"/>
            <person name="Haridas S."/>
            <person name="Hensen N."/>
            <person name="Bonometti L."/>
            <person name="Westerberg I."/>
            <person name="Brannstrom I.O."/>
            <person name="Guillou S."/>
            <person name="Cros-Aarteil S."/>
            <person name="Calhoun S."/>
            <person name="Kuo A."/>
            <person name="Mondo S."/>
            <person name="Pangilinan J."/>
            <person name="Riley R."/>
            <person name="Labutti K."/>
            <person name="Andreopoulos B."/>
            <person name="Lipzen A."/>
            <person name="Chen C."/>
            <person name="Yanf M."/>
            <person name="Daum C."/>
            <person name="Ng V."/>
            <person name="Clum A."/>
            <person name="Steindorff A."/>
            <person name="Ohm R."/>
            <person name="Martin F."/>
            <person name="Silar P."/>
            <person name="Natvig D."/>
            <person name="Lalanne C."/>
            <person name="Gautier V."/>
            <person name="Ament-Velasquez S.L."/>
            <person name="Kruys A."/>
            <person name="Hutchinson M.I."/>
            <person name="Powell A.J."/>
            <person name="Barry K."/>
            <person name="Miller A.N."/>
            <person name="Grigoriev I.V."/>
            <person name="Debuchy R."/>
            <person name="Gladieux P."/>
            <person name="Thoren M.H."/>
            <person name="Johannesson H."/>
        </authorList>
    </citation>
    <scope>NUCLEOTIDE SEQUENCE</scope>
    <source>
        <strain evidence="1">CBS 955.72</strain>
    </source>
</reference>
<sequence>MCEFIRCVLAEGTIRNHHPIVVHLRVLLNCSDRFLWLLRLLPMPLRNMLYGRNGSYLPRLGQSSPSTTAKRIATLVLSDIEGIGLYEDAAGGLETEHVESMLLESLQALTNLGVAHDDSKLDNYLIVGDSNYGHRF</sequence>
<reference evidence="1" key="1">
    <citation type="journal article" date="2023" name="Mol. Phylogenet. Evol.">
        <title>Genome-scale phylogeny and comparative genomics of the fungal order Sordariales.</title>
        <authorList>
            <person name="Hensen N."/>
            <person name="Bonometti L."/>
            <person name="Westerberg I."/>
            <person name="Brannstrom I.O."/>
            <person name="Guillou S."/>
            <person name="Cros-Aarteil S."/>
            <person name="Calhoun S."/>
            <person name="Haridas S."/>
            <person name="Kuo A."/>
            <person name="Mondo S."/>
            <person name="Pangilinan J."/>
            <person name="Riley R."/>
            <person name="LaButti K."/>
            <person name="Andreopoulos B."/>
            <person name="Lipzen A."/>
            <person name="Chen C."/>
            <person name="Yan M."/>
            <person name="Daum C."/>
            <person name="Ng V."/>
            <person name="Clum A."/>
            <person name="Steindorff A."/>
            <person name="Ohm R.A."/>
            <person name="Martin F."/>
            <person name="Silar P."/>
            <person name="Natvig D.O."/>
            <person name="Lalanne C."/>
            <person name="Gautier V."/>
            <person name="Ament-Velasquez S.L."/>
            <person name="Kruys A."/>
            <person name="Hutchinson M.I."/>
            <person name="Powell A.J."/>
            <person name="Barry K."/>
            <person name="Miller A.N."/>
            <person name="Grigoriev I.V."/>
            <person name="Debuchy R."/>
            <person name="Gladieux P."/>
            <person name="Hiltunen Thoren M."/>
            <person name="Johannesson H."/>
        </authorList>
    </citation>
    <scope>NUCLEOTIDE SEQUENCE</scope>
    <source>
        <strain evidence="1">CBS 955.72</strain>
    </source>
</reference>
<comment type="caution">
    <text evidence="1">The sequence shown here is derived from an EMBL/GenBank/DDBJ whole genome shotgun (WGS) entry which is preliminary data.</text>
</comment>
<proteinExistence type="predicted"/>
<name>A0AAJ0HX02_9PEZI</name>
<dbReference type="Proteomes" id="UP001275084">
    <property type="component" value="Unassembled WGS sequence"/>
</dbReference>
<dbReference type="AlphaFoldDB" id="A0AAJ0HX02"/>
<accession>A0AAJ0HX02</accession>
<keyword evidence="2" id="KW-1185">Reference proteome</keyword>
<evidence type="ECO:0000313" key="1">
    <source>
        <dbReference type="EMBL" id="KAK3364450.1"/>
    </source>
</evidence>
<organism evidence="1 2">
    <name type="scientific">Lasiosphaeria hispida</name>
    <dbReference type="NCBI Taxonomy" id="260671"/>
    <lineage>
        <taxon>Eukaryota</taxon>
        <taxon>Fungi</taxon>
        <taxon>Dikarya</taxon>
        <taxon>Ascomycota</taxon>
        <taxon>Pezizomycotina</taxon>
        <taxon>Sordariomycetes</taxon>
        <taxon>Sordariomycetidae</taxon>
        <taxon>Sordariales</taxon>
        <taxon>Lasiosphaeriaceae</taxon>
        <taxon>Lasiosphaeria</taxon>
    </lineage>
</organism>
<evidence type="ECO:0008006" key="3">
    <source>
        <dbReference type="Google" id="ProtNLM"/>
    </source>
</evidence>
<evidence type="ECO:0000313" key="2">
    <source>
        <dbReference type="Proteomes" id="UP001275084"/>
    </source>
</evidence>